<dbReference type="AlphaFoldDB" id="A0A3G9H639"/>
<organism evidence="6">
    <name type="scientific">Phascolarctobacterium faecium</name>
    <dbReference type="NCBI Taxonomy" id="33025"/>
    <lineage>
        <taxon>Bacteria</taxon>
        <taxon>Bacillati</taxon>
        <taxon>Bacillota</taxon>
        <taxon>Negativicutes</taxon>
        <taxon>Acidaminococcales</taxon>
        <taxon>Acidaminococcaceae</taxon>
        <taxon>Phascolarctobacterium</taxon>
    </lineage>
</organism>
<evidence type="ECO:0000313" key="8">
    <source>
        <dbReference type="EMBL" id="MTU03311.1"/>
    </source>
</evidence>
<evidence type="ECO:0000313" key="9">
    <source>
        <dbReference type="Proteomes" id="UP000443070"/>
    </source>
</evidence>
<dbReference type="GeneID" id="49407180"/>
<evidence type="ECO:0000313" key="6">
    <source>
        <dbReference type="EMBL" id="CDB46394.1"/>
    </source>
</evidence>
<dbReference type="Pfam" id="PF25973">
    <property type="entry name" value="BSH_CzcB"/>
    <property type="match status" value="1"/>
</dbReference>
<comment type="similarity">
    <text evidence="1">Belongs to the membrane fusion protein (MFP) (TC 8.A.1) family.</text>
</comment>
<evidence type="ECO:0000313" key="7">
    <source>
        <dbReference type="EMBL" id="MTT75179.1"/>
    </source>
</evidence>
<dbReference type="Proteomes" id="UP000484547">
    <property type="component" value="Unassembled WGS sequence"/>
</dbReference>
<dbReference type="Gene3D" id="2.40.50.100">
    <property type="match status" value="1"/>
</dbReference>
<dbReference type="NCBIfam" id="TIGR01730">
    <property type="entry name" value="RND_mfp"/>
    <property type="match status" value="1"/>
</dbReference>
<reference evidence="6" key="1">
    <citation type="submission" date="2012-11" db="EMBL/GenBank/DDBJ databases">
        <title>Dependencies among metagenomic species, viruses, plasmids and units of genetic variation.</title>
        <authorList>
            <person name="Nielsen H.B."/>
            <person name="Almeida M."/>
            <person name="Juncker A.S."/>
            <person name="Rasmussen S."/>
            <person name="Li J."/>
            <person name="Sunagawa S."/>
            <person name="Plichta D."/>
            <person name="Gautier L."/>
            <person name="Le Chatelier E."/>
            <person name="Peletier E."/>
            <person name="Bonde I."/>
            <person name="Nielsen T."/>
            <person name="Manichanh C."/>
            <person name="Arumugam M."/>
            <person name="Batto J."/>
            <person name="Santos M.B.Q.D."/>
            <person name="Blom N."/>
            <person name="Borruel N."/>
            <person name="Burgdorf K.S."/>
            <person name="Boumezbeur F."/>
            <person name="Casellas F."/>
            <person name="Dore J."/>
            <person name="Guarner F."/>
            <person name="Hansen T."/>
            <person name="Hildebrand F."/>
            <person name="Kaas R.S."/>
            <person name="Kennedy S."/>
            <person name="Kristiansen K."/>
            <person name="Kultima J.R."/>
            <person name="Leonard P."/>
            <person name="Levenez F."/>
            <person name="Lund O."/>
            <person name="Moumen B."/>
            <person name="Le Paslier D."/>
            <person name="Pons N."/>
            <person name="Pedersen O."/>
            <person name="Prifti E."/>
            <person name="Qin J."/>
            <person name="Raes J."/>
            <person name="Tap J."/>
            <person name="Tims S."/>
            <person name="Ussery D.W."/>
            <person name="Yamada T."/>
            <person name="MetaHit consortium"/>
            <person name="Renault P."/>
            <person name="Sicheritz-Ponten T."/>
            <person name="Bork P."/>
            <person name="Wang J."/>
            <person name="Brunak S."/>
            <person name="Ehrlich S.D."/>
        </authorList>
    </citation>
    <scope>NUCLEOTIDE SEQUENCE [LARGE SCALE GENOMIC DNA]</scope>
</reference>
<evidence type="ECO:0000256" key="1">
    <source>
        <dbReference type="ARBA" id="ARBA00009477"/>
    </source>
</evidence>
<dbReference type="Pfam" id="PF25954">
    <property type="entry name" value="Beta-barrel_RND_2"/>
    <property type="match status" value="1"/>
</dbReference>
<evidence type="ECO:0000313" key="10">
    <source>
        <dbReference type="Proteomes" id="UP000484547"/>
    </source>
</evidence>
<accession>A0A3G9H639</accession>
<dbReference type="Gene3D" id="2.40.420.20">
    <property type="match status" value="1"/>
</dbReference>
<dbReference type="Gene3D" id="2.40.30.170">
    <property type="match status" value="1"/>
</dbReference>
<dbReference type="InterPro" id="IPR058637">
    <property type="entry name" value="YknX-like_C"/>
</dbReference>
<feature type="domain" description="CusB-like beta-barrel" evidence="3">
    <location>
        <begin position="222"/>
        <end position="294"/>
    </location>
</feature>
<dbReference type="EMBL" id="CBDS010000087">
    <property type="protein sequence ID" value="CDB46394.1"/>
    <property type="molecule type" value="Genomic_DNA"/>
</dbReference>
<dbReference type="SUPFAM" id="SSF111369">
    <property type="entry name" value="HlyD-like secretion proteins"/>
    <property type="match status" value="1"/>
</dbReference>
<evidence type="ECO:0000256" key="2">
    <source>
        <dbReference type="SAM" id="Coils"/>
    </source>
</evidence>
<feature type="domain" description="YknX-like C-terminal permuted SH3-like" evidence="5">
    <location>
        <begin position="299"/>
        <end position="367"/>
    </location>
</feature>
<dbReference type="PANTHER" id="PTHR30469">
    <property type="entry name" value="MULTIDRUG RESISTANCE PROTEIN MDTA"/>
    <property type="match status" value="1"/>
</dbReference>
<keyword evidence="2" id="KW-0175">Coiled coil</keyword>
<dbReference type="FunFam" id="2.40.30.170:FF:000010">
    <property type="entry name" value="Efflux RND transporter periplasmic adaptor subunit"/>
    <property type="match status" value="1"/>
</dbReference>
<feature type="domain" description="CzcB-like barrel-sandwich hybrid" evidence="4">
    <location>
        <begin position="74"/>
        <end position="214"/>
    </location>
</feature>
<protein>
    <submittedName>
        <fullName evidence="7">Efflux RND transporter periplasmic adaptor subunit</fullName>
    </submittedName>
    <submittedName>
        <fullName evidence="6">Efflux transporter RND family MFP subunit</fullName>
    </submittedName>
</protein>
<dbReference type="EMBL" id="WNBM01000001">
    <property type="protein sequence ID" value="MTT75179.1"/>
    <property type="molecule type" value="Genomic_DNA"/>
</dbReference>
<accession>R6IIL7</accession>
<dbReference type="InterPro" id="IPR058647">
    <property type="entry name" value="BSH_CzcB-like"/>
</dbReference>
<comment type="caution">
    <text evidence="6">The sequence shown here is derived from an EMBL/GenBank/DDBJ whole genome shotgun (WGS) entry which is preliminary data.</text>
</comment>
<dbReference type="OrthoDB" id="1633529at2"/>
<dbReference type="GO" id="GO:0015562">
    <property type="term" value="F:efflux transmembrane transporter activity"/>
    <property type="evidence" value="ECO:0007669"/>
    <property type="project" value="TreeGrafter"/>
</dbReference>
<reference evidence="9 10" key="2">
    <citation type="journal article" date="2019" name="Nat. Med.">
        <title>A library of human gut bacterial isolates paired with longitudinal multiomics data enables mechanistic microbiome research.</title>
        <authorList>
            <person name="Poyet M."/>
            <person name="Groussin M."/>
            <person name="Gibbons S.M."/>
            <person name="Avila-Pacheco J."/>
            <person name="Jiang X."/>
            <person name="Kearney S.M."/>
            <person name="Perrotta A.R."/>
            <person name="Berdy B."/>
            <person name="Zhao S."/>
            <person name="Lieberman T.D."/>
            <person name="Swanson P.K."/>
            <person name="Smith M."/>
            <person name="Roesemann S."/>
            <person name="Alexander J.E."/>
            <person name="Rich S.A."/>
            <person name="Livny J."/>
            <person name="Vlamakis H."/>
            <person name="Clish C."/>
            <person name="Bullock K."/>
            <person name="Deik A."/>
            <person name="Scott J."/>
            <person name="Pierce K.A."/>
            <person name="Xavier R.J."/>
            <person name="Alm E.J."/>
        </authorList>
    </citation>
    <scope>NUCLEOTIDE SEQUENCE [LARGE SCALE GENOMIC DNA]</scope>
    <source>
        <strain evidence="7 10">BIOML-A13</strain>
        <strain evidence="8 9">BIOML-A3</strain>
    </source>
</reference>
<dbReference type="Pfam" id="PF25989">
    <property type="entry name" value="YknX_C"/>
    <property type="match status" value="1"/>
</dbReference>
<dbReference type="GO" id="GO:1990281">
    <property type="term" value="C:efflux pump complex"/>
    <property type="evidence" value="ECO:0007669"/>
    <property type="project" value="TreeGrafter"/>
</dbReference>
<feature type="coiled-coil region" evidence="2">
    <location>
        <begin position="113"/>
        <end position="147"/>
    </location>
</feature>
<dbReference type="InterPro" id="IPR006143">
    <property type="entry name" value="RND_pump_MFP"/>
</dbReference>
<evidence type="ECO:0000259" key="3">
    <source>
        <dbReference type="Pfam" id="PF25954"/>
    </source>
</evidence>
<evidence type="ECO:0000259" key="5">
    <source>
        <dbReference type="Pfam" id="PF25989"/>
    </source>
</evidence>
<dbReference type="EMBL" id="WNBW01000001">
    <property type="protein sequence ID" value="MTU03311.1"/>
    <property type="molecule type" value="Genomic_DNA"/>
</dbReference>
<keyword evidence="9" id="KW-1185">Reference proteome</keyword>
<name>A0A3G9H639_9FIRM</name>
<gene>
    <name evidence="6" type="ORF">BN533_01450</name>
    <name evidence="7" type="ORF">GMD11_02710</name>
    <name evidence="8" type="ORF">GMD18_02710</name>
</gene>
<dbReference type="Gene3D" id="1.10.287.470">
    <property type="entry name" value="Helix hairpin bin"/>
    <property type="match status" value="1"/>
</dbReference>
<evidence type="ECO:0000259" key="4">
    <source>
        <dbReference type="Pfam" id="PF25973"/>
    </source>
</evidence>
<proteinExistence type="inferred from homology"/>
<dbReference type="RefSeq" id="WP_021718350.1">
    <property type="nucleotide sequence ID" value="NZ_AP019004.1"/>
</dbReference>
<dbReference type="InterPro" id="IPR058792">
    <property type="entry name" value="Beta-barrel_RND_2"/>
</dbReference>
<dbReference type="Proteomes" id="UP000443070">
    <property type="component" value="Unassembled WGS sequence"/>
</dbReference>
<sequence length="374" mass="40616">MIWQNTKVRIAIIASLVLLAIIAYRIYGNIQANNERANRVSQGQNIAVATSFPQRQSITPVMRFAGSLDPVWQADVAAKIDGRVEKVYVNEGDKVTAGTVLAHLEQTEQTANLLSAKGSLMDAQTTLERAERELQRYQALYEKGAVSEQTVDNYRFARNNAQGKLSEAQGVWDNMQDKLSGASVTAPQDGIISKRYYQEGYYAKVGTALFNIADISELTAKINIPEGQISNIAVGGLADITVPAYPDDKFSGMITRISPVADMPARTFAAEVTVDNSAGKLRGGVYANVVITAEPKENALVIPMSAIVMREDQRTVFVVDDDGVVSRRVLTIGFVNDNMVEVLDGLSDGDRIVTGGQNKLREGSKIKLEGQGAK</sequence>